<dbReference type="Pfam" id="PF00355">
    <property type="entry name" value="Rieske"/>
    <property type="match status" value="1"/>
</dbReference>
<keyword evidence="12 21" id="KW-0249">Electron transport</keyword>
<evidence type="ECO:0000313" key="26">
    <source>
        <dbReference type="Proteomes" id="UP000258309"/>
    </source>
</evidence>
<dbReference type="EMBL" id="NCSJ02000086">
    <property type="protein sequence ID" value="RFU31019.1"/>
    <property type="molecule type" value="Genomic_DNA"/>
</dbReference>
<accession>A0A3E2HC79</accession>
<dbReference type="Gene3D" id="2.102.10.10">
    <property type="entry name" value="Rieske [2Fe-2S] iron-sulphur domain"/>
    <property type="match status" value="1"/>
</dbReference>
<evidence type="ECO:0000313" key="25">
    <source>
        <dbReference type="EMBL" id="RFU31019.1"/>
    </source>
</evidence>
<evidence type="ECO:0000256" key="18">
    <source>
        <dbReference type="ARBA" id="ARBA00023157"/>
    </source>
</evidence>
<evidence type="ECO:0000256" key="20">
    <source>
        <dbReference type="ARBA" id="ARBA00072517"/>
    </source>
</evidence>
<comment type="caution">
    <text evidence="25">The sequence shown here is derived from an EMBL/GenBank/DDBJ whole genome shotgun (WGS) entry which is preliminary data.</text>
</comment>
<keyword evidence="6" id="KW-0812">Transmembrane</keyword>
<keyword evidence="9" id="KW-0999">Mitochondrion inner membrane</keyword>
<keyword evidence="16 22" id="KW-0496">Mitochondrion</keyword>
<feature type="non-terminal residue" evidence="25">
    <location>
        <position position="242"/>
    </location>
</feature>
<dbReference type="STRING" id="5539.A0A3E2HC79"/>
<comment type="similarity">
    <text evidence="2">Belongs to the Rieske iron-sulfur protein family.</text>
</comment>
<dbReference type="CDD" id="cd03470">
    <property type="entry name" value="Rieske_cytochrome_bc1"/>
    <property type="match status" value="1"/>
</dbReference>
<dbReference type="GO" id="GO:0008121">
    <property type="term" value="F:quinol-cytochrome-c reductase activity"/>
    <property type="evidence" value="ECO:0007669"/>
    <property type="project" value="UniProtKB-EC"/>
</dbReference>
<evidence type="ECO:0000256" key="22">
    <source>
        <dbReference type="RuleBase" id="RU004495"/>
    </source>
</evidence>
<keyword evidence="7" id="KW-0001">2Fe-2S</keyword>
<evidence type="ECO:0000256" key="6">
    <source>
        <dbReference type="ARBA" id="ARBA00022692"/>
    </source>
</evidence>
<evidence type="ECO:0000256" key="8">
    <source>
        <dbReference type="ARBA" id="ARBA00022723"/>
    </source>
</evidence>
<dbReference type="PROSITE" id="PS51296">
    <property type="entry name" value="RIESKE"/>
    <property type="match status" value="1"/>
</dbReference>
<dbReference type="InterPro" id="IPR037008">
    <property type="entry name" value="bc1_Rieske_TM_sf"/>
</dbReference>
<comment type="catalytic activity">
    <reaction evidence="19 21">
        <text>a quinol + 2 Fe(III)-[cytochrome c](out) = a quinone + 2 Fe(II)-[cytochrome c](out) + 2 H(+)(out)</text>
        <dbReference type="Rhea" id="RHEA:11484"/>
        <dbReference type="Rhea" id="RHEA-COMP:10350"/>
        <dbReference type="Rhea" id="RHEA-COMP:14399"/>
        <dbReference type="ChEBI" id="CHEBI:15378"/>
        <dbReference type="ChEBI" id="CHEBI:24646"/>
        <dbReference type="ChEBI" id="CHEBI:29033"/>
        <dbReference type="ChEBI" id="CHEBI:29034"/>
        <dbReference type="ChEBI" id="CHEBI:132124"/>
        <dbReference type="EC" id="7.1.1.8"/>
    </reaction>
</comment>
<comment type="cofactor">
    <cofactor evidence="21">
        <name>[2Fe-2S] cluster</name>
        <dbReference type="ChEBI" id="CHEBI:190135"/>
    </cofactor>
    <text evidence="21">Binds 1 [2Fe-2S] cluster per subunit.</text>
</comment>
<evidence type="ECO:0000256" key="19">
    <source>
        <dbReference type="ARBA" id="ARBA00029351"/>
    </source>
</evidence>
<gene>
    <name evidence="25" type="ORF">B7463_g5299</name>
</gene>
<evidence type="ECO:0000256" key="17">
    <source>
        <dbReference type="ARBA" id="ARBA00023136"/>
    </source>
</evidence>
<evidence type="ECO:0000256" key="5">
    <source>
        <dbReference type="ARBA" id="ARBA00022660"/>
    </source>
</evidence>
<dbReference type="InterPro" id="IPR036922">
    <property type="entry name" value="Rieske_2Fe-2S_sf"/>
</dbReference>
<dbReference type="FunFam" id="2.102.10.10:FF:000001">
    <property type="entry name" value="Cytochrome b-c1 complex subunit Rieske, mitochondrial"/>
    <property type="match status" value="1"/>
</dbReference>
<dbReference type="InterPro" id="IPR005805">
    <property type="entry name" value="Rieske_Fe-S_prot_C"/>
</dbReference>
<dbReference type="InterPro" id="IPR017941">
    <property type="entry name" value="Rieske_2Fe-2S"/>
</dbReference>
<dbReference type="AlphaFoldDB" id="A0A3E2HC79"/>
<evidence type="ECO:0000256" key="1">
    <source>
        <dbReference type="ARBA" id="ARBA00004434"/>
    </source>
</evidence>
<keyword evidence="5 22" id="KW-0679">Respiratory chain</keyword>
<keyword evidence="17" id="KW-0472">Membrane</keyword>
<comment type="subcellular location">
    <subcellularLocation>
        <location evidence="1">Mitochondrion inner membrane</location>
        <topology evidence="1">Single-pass membrane protein</topology>
    </subcellularLocation>
</comment>
<sequence>MASVTHTSRAMLRTLPRCQRLASVPVRAISTSNSKSQASSTETTSSFDSPFRGLGSETQTNKIPDFSHYRSSSSGNRNQMFSYFMVGTMGALTAAGAKATVQDFLVNMSASADVLAMAKVEVDLNAIPEGKNVIIKWRGKPVFIRHRTADEIEEAERVDVSKLRDPQKDEDRVKKPEWLVMVGVCTHLGCVPIGEAGDFGGWFCPCHGSHYDISGRIRKGPAPLNLEIPEYDFPEDGALIIG</sequence>
<keyword evidence="18" id="KW-1015">Disulfide bond</keyword>
<keyword evidence="11" id="KW-1278">Translocase</keyword>
<feature type="compositionally biased region" description="Low complexity" evidence="23">
    <location>
        <begin position="30"/>
        <end position="43"/>
    </location>
</feature>
<dbReference type="FunFam" id="1.20.5.270:FF:000002">
    <property type="entry name" value="Cytochrome b-c1 complex subunit Rieske, mitochondrial"/>
    <property type="match status" value="1"/>
</dbReference>
<dbReference type="Pfam" id="PF02921">
    <property type="entry name" value="UCR_TM"/>
    <property type="match status" value="1"/>
</dbReference>
<evidence type="ECO:0000256" key="4">
    <source>
        <dbReference type="ARBA" id="ARBA00022448"/>
    </source>
</evidence>
<dbReference type="SUPFAM" id="SSF50022">
    <property type="entry name" value="ISP domain"/>
    <property type="match status" value="1"/>
</dbReference>
<dbReference type="InterPro" id="IPR004192">
    <property type="entry name" value="Rieske_TM"/>
</dbReference>
<feature type="non-terminal residue" evidence="25">
    <location>
        <position position="1"/>
    </location>
</feature>
<evidence type="ECO:0000256" key="23">
    <source>
        <dbReference type="SAM" id="MobiDB-lite"/>
    </source>
</evidence>
<evidence type="ECO:0000256" key="12">
    <source>
        <dbReference type="ARBA" id="ARBA00022982"/>
    </source>
</evidence>
<keyword evidence="15" id="KW-0411">Iron-sulfur</keyword>
<dbReference type="NCBIfam" id="TIGR01416">
    <property type="entry name" value="Rieske_proteo"/>
    <property type="match status" value="1"/>
</dbReference>
<keyword evidence="10" id="KW-0809">Transit peptide</keyword>
<evidence type="ECO:0000256" key="10">
    <source>
        <dbReference type="ARBA" id="ARBA00022946"/>
    </source>
</evidence>
<name>A0A3E2HC79_SCYLI</name>
<organism evidence="25 26">
    <name type="scientific">Scytalidium lignicola</name>
    <name type="common">Hyphomycete</name>
    <dbReference type="NCBI Taxonomy" id="5539"/>
    <lineage>
        <taxon>Eukaryota</taxon>
        <taxon>Fungi</taxon>
        <taxon>Dikarya</taxon>
        <taxon>Ascomycota</taxon>
        <taxon>Pezizomycotina</taxon>
        <taxon>Leotiomycetes</taxon>
        <taxon>Leotiomycetes incertae sedis</taxon>
        <taxon>Scytalidium</taxon>
    </lineage>
</organism>
<evidence type="ECO:0000256" key="13">
    <source>
        <dbReference type="ARBA" id="ARBA00022989"/>
    </source>
</evidence>
<dbReference type="GO" id="GO:0051537">
    <property type="term" value="F:2 iron, 2 sulfur cluster binding"/>
    <property type="evidence" value="ECO:0007669"/>
    <property type="project" value="UniProtKB-KW"/>
</dbReference>
<evidence type="ECO:0000256" key="15">
    <source>
        <dbReference type="ARBA" id="ARBA00023014"/>
    </source>
</evidence>
<evidence type="ECO:0000256" key="21">
    <source>
        <dbReference type="RuleBase" id="RU004494"/>
    </source>
</evidence>
<dbReference type="OMA" id="KRTWLIA"/>
<dbReference type="InterPro" id="IPR014349">
    <property type="entry name" value="Rieske_Fe-S_prot"/>
</dbReference>
<dbReference type="PRINTS" id="PR00162">
    <property type="entry name" value="RIESKE"/>
</dbReference>
<dbReference type="PANTHER" id="PTHR10134">
    <property type="entry name" value="CYTOCHROME B-C1 COMPLEX SUBUNIT RIESKE, MITOCHONDRIAL"/>
    <property type="match status" value="1"/>
</dbReference>
<feature type="region of interest" description="Disordered" evidence="23">
    <location>
        <begin position="29"/>
        <end position="74"/>
    </location>
</feature>
<dbReference type="GO" id="GO:0005743">
    <property type="term" value="C:mitochondrial inner membrane"/>
    <property type="evidence" value="ECO:0007669"/>
    <property type="project" value="UniProtKB-SubCell"/>
</dbReference>
<keyword evidence="13" id="KW-1133">Transmembrane helix</keyword>
<dbReference type="Gene3D" id="1.20.5.270">
    <property type="entry name" value="Ubiquinol cytochrome reductase, transmembrane domain"/>
    <property type="match status" value="1"/>
</dbReference>
<dbReference type="GO" id="GO:0046872">
    <property type="term" value="F:metal ion binding"/>
    <property type="evidence" value="ECO:0007669"/>
    <property type="project" value="UniProtKB-KW"/>
</dbReference>
<keyword evidence="26" id="KW-1185">Reference proteome</keyword>
<proteinExistence type="inferred from homology"/>
<dbReference type="EC" id="7.1.1.8" evidence="3 21"/>
<evidence type="ECO:0000256" key="16">
    <source>
        <dbReference type="ARBA" id="ARBA00023128"/>
    </source>
</evidence>
<evidence type="ECO:0000259" key="24">
    <source>
        <dbReference type="PROSITE" id="PS51296"/>
    </source>
</evidence>
<feature type="domain" description="Rieske" evidence="24">
    <location>
        <begin position="145"/>
        <end position="240"/>
    </location>
</feature>
<comment type="miscellaneous">
    <text evidence="21">The Rieske protein is a high potential 2Fe-2S protein.</text>
</comment>
<reference evidence="25 26" key="1">
    <citation type="submission" date="2018-05" db="EMBL/GenBank/DDBJ databases">
        <title>Draft genome sequence of Scytalidium lignicola DSM 105466, a ubiquitous saprotrophic fungus.</title>
        <authorList>
            <person name="Buettner E."/>
            <person name="Gebauer A.M."/>
            <person name="Hofrichter M."/>
            <person name="Liers C."/>
            <person name="Kellner H."/>
        </authorList>
    </citation>
    <scope>NUCLEOTIDE SEQUENCE [LARGE SCALE GENOMIC DNA]</scope>
    <source>
        <strain evidence="25 26">DSM 105466</strain>
    </source>
</reference>
<evidence type="ECO:0000256" key="11">
    <source>
        <dbReference type="ARBA" id="ARBA00022967"/>
    </source>
</evidence>
<keyword evidence="14" id="KW-0408">Iron</keyword>
<evidence type="ECO:0000256" key="3">
    <source>
        <dbReference type="ARBA" id="ARBA00012951"/>
    </source>
</evidence>
<keyword evidence="8" id="KW-0479">Metal-binding</keyword>
<dbReference type="Proteomes" id="UP000258309">
    <property type="component" value="Unassembled WGS sequence"/>
</dbReference>
<evidence type="ECO:0000256" key="9">
    <source>
        <dbReference type="ARBA" id="ARBA00022792"/>
    </source>
</evidence>
<keyword evidence="4 21" id="KW-0813">Transport</keyword>
<dbReference type="InterPro" id="IPR006317">
    <property type="entry name" value="Ubiquinol_cyt_c_Rdtase_Fe-S-su"/>
</dbReference>
<dbReference type="OrthoDB" id="1637982at2759"/>
<evidence type="ECO:0000256" key="2">
    <source>
        <dbReference type="ARBA" id="ARBA00010651"/>
    </source>
</evidence>
<dbReference type="SUPFAM" id="SSF81502">
    <property type="entry name" value="ISP transmembrane anchor"/>
    <property type="match status" value="1"/>
</dbReference>
<evidence type="ECO:0000256" key="7">
    <source>
        <dbReference type="ARBA" id="ARBA00022714"/>
    </source>
</evidence>
<evidence type="ECO:0000256" key="14">
    <source>
        <dbReference type="ARBA" id="ARBA00023004"/>
    </source>
</evidence>
<protein>
    <recommendedName>
        <fullName evidence="20 21">Cytochrome b-c1 complex subunit Rieske, mitochondrial</fullName>
        <ecNumber evidence="3 21">7.1.1.8</ecNumber>
    </recommendedName>
</protein>